<evidence type="ECO:0000256" key="1">
    <source>
        <dbReference type="SAM" id="MobiDB-lite"/>
    </source>
</evidence>
<gene>
    <name evidence="3" type="ORF">F6A08_02215</name>
</gene>
<feature type="compositionally biased region" description="Basic and acidic residues" evidence="1">
    <location>
        <begin position="1"/>
        <end position="10"/>
    </location>
</feature>
<feature type="compositionally biased region" description="Low complexity" evidence="1">
    <location>
        <begin position="11"/>
        <end position="26"/>
    </location>
</feature>
<reference evidence="4" key="1">
    <citation type="submission" date="2019-09" db="EMBL/GenBank/DDBJ databases">
        <title>Whole genome sequencing of Microbacterium maritypicum.</title>
        <authorList>
            <person name="Lenchi N."/>
        </authorList>
    </citation>
    <scope>NUCLEOTIDE SEQUENCE [LARGE SCALE GENOMIC DNA]</scope>
    <source>
        <strain evidence="4">G1</strain>
    </source>
</reference>
<keyword evidence="2" id="KW-0812">Transmembrane</keyword>
<proteinExistence type="predicted"/>
<dbReference type="GeneID" id="77475242"/>
<comment type="caution">
    <text evidence="3">The sequence shown here is derived from an EMBL/GenBank/DDBJ whole genome shotgun (WGS) entry which is preliminary data.</text>
</comment>
<protein>
    <submittedName>
        <fullName evidence="3">Uncharacterized protein</fullName>
    </submittedName>
</protein>
<name>A0ABQ6V8J5_9MICO</name>
<evidence type="ECO:0000313" key="4">
    <source>
        <dbReference type="Proteomes" id="UP000478836"/>
    </source>
</evidence>
<dbReference type="RefSeq" id="WP_124896640.1">
    <property type="nucleotide sequence ID" value="NZ_CBDRDJ010000002.1"/>
</dbReference>
<evidence type="ECO:0000313" key="3">
    <source>
        <dbReference type="EMBL" id="KAB1866653.1"/>
    </source>
</evidence>
<feature type="transmembrane region" description="Helical" evidence="2">
    <location>
        <begin position="109"/>
        <end position="130"/>
    </location>
</feature>
<dbReference type="EMBL" id="WAAO01000001">
    <property type="protein sequence ID" value="KAB1866653.1"/>
    <property type="molecule type" value="Genomic_DNA"/>
</dbReference>
<keyword evidence="2" id="KW-1133">Transmembrane helix</keyword>
<keyword evidence="2" id="KW-0472">Membrane</keyword>
<organism evidence="3 4">
    <name type="scientific">Microbacterium algeriense</name>
    <dbReference type="NCBI Taxonomy" id="2615184"/>
    <lineage>
        <taxon>Bacteria</taxon>
        <taxon>Bacillati</taxon>
        <taxon>Actinomycetota</taxon>
        <taxon>Actinomycetes</taxon>
        <taxon>Micrococcales</taxon>
        <taxon>Microbacteriaceae</taxon>
        <taxon>Microbacterium</taxon>
    </lineage>
</organism>
<feature type="region of interest" description="Disordered" evidence="1">
    <location>
        <begin position="1"/>
        <end position="98"/>
    </location>
</feature>
<sequence>MSDDDGRIPDDAAVPEEPVIPPADVVIPPPPPEIPIPEGLLSEPPDDASADDALIPPPPAERRRRSADRSRPTPAILDGEPPAAAADDWSQPSVAPEVPTSGGYRGLTVAIFAFLLLLAVAAIGVIVFLLNTSGLPFLSSADGAEQFRLLLSPAL</sequence>
<dbReference type="Proteomes" id="UP000478836">
    <property type="component" value="Unassembled WGS sequence"/>
</dbReference>
<accession>A0ABQ6V8J5</accession>
<keyword evidence="4" id="KW-1185">Reference proteome</keyword>
<evidence type="ECO:0000256" key="2">
    <source>
        <dbReference type="SAM" id="Phobius"/>
    </source>
</evidence>